<organism evidence="2 3">
    <name type="scientific">Belliella filtrata</name>
    <dbReference type="NCBI Taxonomy" id="2923435"/>
    <lineage>
        <taxon>Bacteria</taxon>
        <taxon>Pseudomonadati</taxon>
        <taxon>Bacteroidota</taxon>
        <taxon>Cytophagia</taxon>
        <taxon>Cytophagales</taxon>
        <taxon>Cyclobacteriaceae</taxon>
        <taxon>Belliella</taxon>
    </lineage>
</organism>
<dbReference type="Pfam" id="PF08808">
    <property type="entry name" value="RES"/>
    <property type="match status" value="1"/>
</dbReference>
<accession>A0ABS9V111</accession>
<dbReference type="Proteomes" id="UP001165489">
    <property type="component" value="Unassembled WGS sequence"/>
</dbReference>
<name>A0ABS9V111_9BACT</name>
<evidence type="ECO:0000313" key="2">
    <source>
        <dbReference type="EMBL" id="MCH7409705.1"/>
    </source>
</evidence>
<feature type="domain" description="RES" evidence="1">
    <location>
        <begin position="3"/>
        <end position="53"/>
    </location>
</feature>
<dbReference type="EMBL" id="JAKZGP010000021">
    <property type="protein sequence ID" value="MCH7409705.1"/>
    <property type="molecule type" value="Genomic_DNA"/>
</dbReference>
<reference evidence="2" key="1">
    <citation type="submission" date="2022-03" db="EMBL/GenBank/DDBJ databases">
        <title>De novo assembled genomes of Belliella spp. (Cyclobacteriaceae) strains.</title>
        <authorList>
            <person name="Szabo A."/>
            <person name="Korponai K."/>
            <person name="Felfoldi T."/>
        </authorList>
    </citation>
    <scope>NUCLEOTIDE SEQUENCE</scope>
    <source>
        <strain evidence="2">DSM 111904</strain>
    </source>
</reference>
<comment type="caution">
    <text evidence="2">The sequence shown here is derived from an EMBL/GenBank/DDBJ whole genome shotgun (WGS) entry which is preliminary data.</text>
</comment>
<proteinExistence type="predicted"/>
<keyword evidence="3" id="KW-1185">Reference proteome</keyword>
<dbReference type="InterPro" id="IPR014914">
    <property type="entry name" value="RES_dom"/>
</dbReference>
<sequence>MSVYRITRAKYAEDLSGKGDSIYGDRWNSKGKPAIYSAGSISLAKLEVTVHMATQKIPKD</sequence>
<evidence type="ECO:0000313" key="3">
    <source>
        <dbReference type="Proteomes" id="UP001165489"/>
    </source>
</evidence>
<protein>
    <submittedName>
        <fullName evidence="2">RES domain-containing protein</fullName>
    </submittedName>
</protein>
<evidence type="ECO:0000259" key="1">
    <source>
        <dbReference type="Pfam" id="PF08808"/>
    </source>
</evidence>
<gene>
    <name evidence="2" type="ORF">MM239_09890</name>
</gene>